<dbReference type="AlphaFoldDB" id="A0A1X1EL00"/>
<accession>A0A1X1EL00</accession>
<dbReference type="OrthoDB" id="7068021at2"/>
<keyword evidence="2" id="KW-1185">Reference proteome</keyword>
<organism evidence="1 2">
    <name type="scientific">Pantoea cypripedii</name>
    <name type="common">Pectobacterium cypripedii</name>
    <name type="synonym">Erwinia cypripedii</name>
    <dbReference type="NCBI Taxonomy" id="55209"/>
    <lineage>
        <taxon>Bacteria</taxon>
        <taxon>Pseudomonadati</taxon>
        <taxon>Pseudomonadota</taxon>
        <taxon>Gammaproteobacteria</taxon>
        <taxon>Enterobacterales</taxon>
        <taxon>Erwiniaceae</taxon>
        <taxon>Pantoea</taxon>
    </lineage>
</organism>
<proteinExistence type="predicted"/>
<dbReference type="EMBL" id="MLJI01000002">
    <property type="protein sequence ID" value="ORM89502.1"/>
    <property type="molecule type" value="Genomic_DNA"/>
</dbReference>
<protein>
    <submittedName>
        <fullName evidence="1">Uncharacterized protein</fullName>
    </submittedName>
</protein>
<reference evidence="1 2" key="1">
    <citation type="journal article" date="2017" name="Antonie Van Leeuwenhoek">
        <title>Phylogenomic resolution of the bacterial genus Pantoea and its relationship with Erwinia and Tatumella.</title>
        <authorList>
            <person name="Palmer M."/>
            <person name="Steenkamp E.T."/>
            <person name="Coetzee M.P."/>
            <person name="Chan W.Y."/>
            <person name="van Zyl E."/>
            <person name="De Maayer P."/>
            <person name="Coutinho T.A."/>
            <person name="Blom J."/>
            <person name="Smits T.H."/>
            <person name="Duffy B."/>
            <person name="Venter S.N."/>
        </authorList>
    </citation>
    <scope>NUCLEOTIDE SEQUENCE [LARGE SCALE GENOMIC DNA]</scope>
    <source>
        <strain evidence="1 2">LMG 2657</strain>
    </source>
</reference>
<evidence type="ECO:0000313" key="2">
    <source>
        <dbReference type="Proteomes" id="UP000193749"/>
    </source>
</evidence>
<evidence type="ECO:0000313" key="1">
    <source>
        <dbReference type="EMBL" id="ORM89502.1"/>
    </source>
</evidence>
<sequence>MSALAKREENGARGESLTQSILLSRFWVLKRSADIDGADFLVQHQYNTLEEVRNRAHGIEILGVIQSKYFENSNRVEIQKSYVLDKGVPRKEFFCCLHSHDESGEPEHYFFSAEDIVKEFSQSACKEYYWFALSSTRRYKNYKDKKQKFILDKIELGMYQAEAEASKSYRSNKLLAYARPTMHFQDVPDFEYRLGIVDDVRVVIAYDLRTTSRRLLEPRRDLFENQGDYYWGDDETGCHFLAVSLLAHHLDGESPNDKSVWKLRRILQSLNEDSTYEITSETLHEIIDDHMFEVDRLHQLEELYPLIYGDMGTEYFEIISLLGSDLTIRCKKGIESVLDINGLDYMKMTVDVARIFRKGIEASSESTKKMIAVELQVQRDAETLKVIKILNAFNVHFAD</sequence>
<name>A0A1X1EL00_PANCY</name>
<dbReference type="RefSeq" id="WP_084879219.1">
    <property type="nucleotide sequence ID" value="NZ_JAGGMY010000002.1"/>
</dbReference>
<gene>
    <name evidence="1" type="ORF">HA50_23045</name>
</gene>
<dbReference type="Proteomes" id="UP000193749">
    <property type="component" value="Unassembled WGS sequence"/>
</dbReference>
<comment type="caution">
    <text evidence="1">The sequence shown here is derived from an EMBL/GenBank/DDBJ whole genome shotgun (WGS) entry which is preliminary data.</text>
</comment>